<dbReference type="InterPro" id="IPR004045">
    <property type="entry name" value="Glutathione_S-Trfase_N"/>
</dbReference>
<organism evidence="10">
    <name type="scientific">Tigriopus kingsejongensis</name>
    <dbReference type="NCBI Taxonomy" id="1133412"/>
    <lineage>
        <taxon>Eukaryota</taxon>
        <taxon>Metazoa</taxon>
        <taxon>Ecdysozoa</taxon>
        <taxon>Arthropoda</taxon>
        <taxon>Crustacea</taxon>
        <taxon>Multicrustacea</taxon>
        <taxon>Hexanauplia</taxon>
        <taxon>Copepoda</taxon>
        <taxon>Harpacticoida</taxon>
        <taxon>Harpacticidae</taxon>
        <taxon>Tigriopus</taxon>
    </lineage>
</organism>
<proteinExistence type="evidence at transcript level"/>
<dbReference type="PROSITE" id="PS50405">
    <property type="entry name" value="GST_CTER"/>
    <property type="match status" value="1"/>
</dbReference>
<dbReference type="PRINTS" id="PR01267">
    <property type="entry name" value="GSTRNSFRASEM"/>
</dbReference>
<dbReference type="FunFam" id="1.20.1050.10:FF:000003">
    <property type="entry name" value="Glutathione S-transferase 2"/>
    <property type="match status" value="1"/>
</dbReference>
<reference evidence="10" key="1">
    <citation type="submission" date="2016-08" db="EMBL/GenBank/DDBJ databases">
        <title>Different susceptibilities of the Antarctic and temperate copepods Tigriopus kingsejongensis and Tigriopus japonicus to ultraviolet B(UV-B) radiation.</title>
        <authorList>
            <person name="Lee J.-S."/>
        </authorList>
    </citation>
    <scope>NUCLEOTIDE SEQUENCE</scope>
</reference>
<evidence type="ECO:0000256" key="7">
    <source>
        <dbReference type="ARBA" id="ARBA00081375"/>
    </source>
</evidence>
<comment type="function">
    <text evidence="1">Conjugation of reduced glutathione to a wide number of exogenous and endogenous hydrophobic electrophiles.</text>
</comment>
<dbReference type="Pfam" id="PF02798">
    <property type="entry name" value="GST_N"/>
    <property type="match status" value="1"/>
</dbReference>
<comment type="similarity">
    <text evidence="2">Belongs to the GST superfamily. Mu family.</text>
</comment>
<evidence type="ECO:0000259" key="8">
    <source>
        <dbReference type="PROSITE" id="PS50404"/>
    </source>
</evidence>
<feature type="domain" description="GST C-terminal" evidence="9">
    <location>
        <begin position="91"/>
        <end position="209"/>
    </location>
</feature>
<dbReference type="Gene3D" id="1.20.1050.10">
    <property type="match status" value="1"/>
</dbReference>
<dbReference type="InterPro" id="IPR003081">
    <property type="entry name" value="GST_mu"/>
</dbReference>
<dbReference type="Gene3D" id="3.40.30.10">
    <property type="entry name" value="Glutaredoxin"/>
    <property type="match status" value="1"/>
</dbReference>
<dbReference type="SFLD" id="SFLDS00019">
    <property type="entry name" value="Glutathione_Transferase_(cytos"/>
    <property type="match status" value="1"/>
</dbReference>
<dbReference type="EMBL" id="KX695144">
    <property type="protein sequence ID" value="APH81355.1"/>
    <property type="molecule type" value="mRNA"/>
</dbReference>
<keyword evidence="4" id="KW-0808">Transferase</keyword>
<dbReference type="InterPro" id="IPR010987">
    <property type="entry name" value="Glutathione-S-Trfase_C-like"/>
</dbReference>
<dbReference type="InterPro" id="IPR050213">
    <property type="entry name" value="GST_superfamily"/>
</dbReference>
<evidence type="ECO:0000256" key="5">
    <source>
        <dbReference type="ARBA" id="ARBA00047960"/>
    </source>
</evidence>
<dbReference type="EC" id="2.5.1.18" evidence="3"/>
<evidence type="ECO:0000313" key="10">
    <source>
        <dbReference type="EMBL" id="APH81355.1"/>
    </source>
</evidence>
<dbReference type="CDD" id="cd03075">
    <property type="entry name" value="GST_N_Mu"/>
    <property type="match status" value="1"/>
</dbReference>
<dbReference type="InterPro" id="IPR036282">
    <property type="entry name" value="Glutathione-S-Trfase_C_sf"/>
</dbReference>
<dbReference type="AlphaFoldDB" id="A0A1L3THV2"/>
<evidence type="ECO:0000256" key="2">
    <source>
        <dbReference type="ARBA" id="ARBA00005861"/>
    </source>
</evidence>
<evidence type="ECO:0000256" key="4">
    <source>
        <dbReference type="ARBA" id="ARBA00022679"/>
    </source>
</evidence>
<dbReference type="SFLD" id="SFLDG01205">
    <property type="entry name" value="AMPS.1"/>
    <property type="match status" value="1"/>
</dbReference>
<comment type="catalytic activity">
    <reaction evidence="5">
        <text>RX + glutathione = an S-substituted glutathione + a halide anion + H(+)</text>
        <dbReference type="Rhea" id="RHEA:16437"/>
        <dbReference type="ChEBI" id="CHEBI:15378"/>
        <dbReference type="ChEBI" id="CHEBI:16042"/>
        <dbReference type="ChEBI" id="CHEBI:17792"/>
        <dbReference type="ChEBI" id="CHEBI:57925"/>
        <dbReference type="ChEBI" id="CHEBI:90779"/>
        <dbReference type="EC" id="2.5.1.18"/>
    </reaction>
</comment>
<name>A0A1L3THV2_9MAXI</name>
<accession>A0A1L3THV2</accession>
<evidence type="ECO:0000259" key="9">
    <source>
        <dbReference type="PROSITE" id="PS50405"/>
    </source>
</evidence>
<protein>
    <recommendedName>
        <fullName evidence="6">Glutathione S-transferase</fullName>
        <ecNumber evidence="3">2.5.1.18</ecNumber>
    </recommendedName>
    <alternativeName>
        <fullName evidence="7">GST class-mu</fullName>
    </alternativeName>
</protein>
<dbReference type="PANTHER" id="PTHR11571">
    <property type="entry name" value="GLUTATHIONE S-TRANSFERASE"/>
    <property type="match status" value="1"/>
</dbReference>
<evidence type="ECO:0000256" key="6">
    <source>
        <dbReference type="ARBA" id="ARBA00071200"/>
    </source>
</evidence>
<dbReference type="InterPro" id="IPR004046">
    <property type="entry name" value="GST_C"/>
</dbReference>
<dbReference type="InterPro" id="IPR036249">
    <property type="entry name" value="Thioredoxin-like_sf"/>
</dbReference>
<feature type="domain" description="GST N-terminal" evidence="8">
    <location>
        <begin position="2"/>
        <end position="89"/>
    </location>
</feature>
<dbReference type="InterPro" id="IPR040079">
    <property type="entry name" value="Glutathione_S-Trfase"/>
</dbReference>
<sequence>MTTPVLAYWDIRGLAQPIRLLLEYTGTQFEDKHMVCGPAPTFDKSVWLNEKHKLGLDFPNLPYYLDGERKITQSNAILRYIARQHDMLGQSQDECMRVDIMAEQSMDFRNGLVRLSYNQSFDQVKDDYLAALPAKLAEFVRFLGDRPWFAGESLTFVDFIMYELLDQHRELAPEIINATPKIVEFLNRFEQLPTIEAYMKSDRFMKLPLNNRMAKFGGEKA</sequence>
<dbReference type="GO" id="GO:0006749">
    <property type="term" value="P:glutathione metabolic process"/>
    <property type="evidence" value="ECO:0007669"/>
    <property type="project" value="TreeGrafter"/>
</dbReference>
<dbReference type="SFLD" id="SFLDG00363">
    <property type="entry name" value="AMPS_(cytGST):_Alpha-__Mu-__Pi"/>
    <property type="match status" value="1"/>
</dbReference>
<dbReference type="Pfam" id="PF14497">
    <property type="entry name" value="GST_C_3"/>
    <property type="match status" value="1"/>
</dbReference>
<dbReference type="PANTHER" id="PTHR11571:SF222">
    <property type="entry name" value="GLUTATHIONE TRANSFERASE"/>
    <property type="match status" value="1"/>
</dbReference>
<dbReference type="PROSITE" id="PS50404">
    <property type="entry name" value="GST_NTER"/>
    <property type="match status" value="1"/>
</dbReference>
<dbReference type="GO" id="GO:0004364">
    <property type="term" value="F:glutathione transferase activity"/>
    <property type="evidence" value="ECO:0007669"/>
    <property type="project" value="UniProtKB-EC"/>
</dbReference>
<dbReference type="FunFam" id="3.40.30.10:FF:000019">
    <property type="entry name" value="Glutathione S-transferase Mu"/>
    <property type="match status" value="1"/>
</dbReference>
<dbReference type="SUPFAM" id="SSF47616">
    <property type="entry name" value="GST C-terminal domain-like"/>
    <property type="match status" value="1"/>
</dbReference>
<evidence type="ECO:0000256" key="3">
    <source>
        <dbReference type="ARBA" id="ARBA00012452"/>
    </source>
</evidence>
<dbReference type="SUPFAM" id="SSF52833">
    <property type="entry name" value="Thioredoxin-like"/>
    <property type="match status" value="1"/>
</dbReference>
<evidence type="ECO:0000256" key="1">
    <source>
        <dbReference type="ARBA" id="ARBA00003701"/>
    </source>
</evidence>